<protein>
    <submittedName>
        <fullName evidence="4">Cell division transport system ATP-binding protein</fullName>
    </submittedName>
</protein>
<name>A0A2S5JGJ0_9RHOB</name>
<dbReference type="SMART" id="SM00382">
    <property type="entry name" value="AAA"/>
    <property type="match status" value="1"/>
</dbReference>
<proteinExistence type="predicted"/>
<keyword evidence="1" id="KW-0547">Nucleotide-binding</keyword>
<dbReference type="AlphaFoldDB" id="A0A2S5JGJ0"/>
<keyword evidence="4" id="KW-0132">Cell division</keyword>
<keyword evidence="5" id="KW-1185">Reference proteome</keyword>
<dbReference type="GO" id="GO:0005886">
    <property type="term" value="C:plasma membrane"/>
    <property type="evidence" value="ECO:0007669"/>
    <property type="project" value="TreeGrafter"/>
</dbReference>
<feature type="domain" description="ABC transporter" evidence="3">
    <location>
        <begin position="14"/>
        <end position="235"/>
    </location>
</feature>
<dbReference type="GO" id="GO:0051301">
    <property type="term" value="P:cell division"/>
    <property type="evidence" value="ECO:0007669"/>
    <property type="project" value="UniProtKB-KW"/>
</dbReference>
<reference evidence="4 5" key="1">
    <citation type="submission" date="2018-01" db="EMBL/GenBank/DDBJ databases">
        <title>Genomic Encyclopedia of Archaeal and Bacterial Type Strains, Phase II (KMG-II): from individual species to whole genera.</title>
        <authorList>
            <person name="Goeker M."/>
        </authorList>
    </citation>
    <scope>NUCLEOTIDE SEQUENCE [LARGE SCALE GENOMIC DNA]</scope>
    <source>
        <strain evidence="4 5">DSM 12048</strain>
    </source>
</reference>
<evidence type="ECO:0000256" key="2">
    <source>
        <dbReference type="ARBA" id="ARBA00022840"/>
    </source>
</evidence>
<dbReference type="InterPro" id="IPR003439">
    <property type="entry name" value="ABC_transporter-like_ATP-bd"/>
</dbReference>
<dbReference type="GO" id="GO:0016887">
    <property type="term" value="F:ATP hydrolysis activity"/>
    <property type="evidence" value="ECO:0007669"/>
    <property type="project" value="InterPro"/>
</dbReference>
<dbReference type="PROSITE" id="PS00211">
    <property type="entry name" value="ABC_TRANSPORTER_1"/>
    <property type="match status" value="1"/>
</dbReference>
<dbReference type="PANTHER" id="PTHR24220:SF470">
    <property type="entry name" value="CELL DIVISION ATP-BINDING PROTEIN FTSE"/>
    <property type="match status" value="1"/>
</dbReference>
<organism evidence="4 5">
    <name type="scientific">Albidovulum inexpectatum</name>
    <dbReference type="NCBI Taxonomy" id="196587"/>
    <lineage>
        <taxon>Bacteria</taxon>
        <taxon>Pseudomonadati</taxon>
        <taxon>Pseudomonadota</taxon>
        <taxon>Alphaproteobacteria</taxon>
        <taxon>Rhodobacterales</taxon>
        <taxon>Paracoccaceae</taxon>
        <taxon>Albidovulum</taxon>
    </lineage>
</organism>
<accession>A0A2S5JGJ0</accession>
<comment type="caution">
    <text evidence="4">The sequence shown here is derived from an EMBL/GenBank/DDBJ whole genome shotgun (WGS) entry which is preliminary data.</text>
</comment>
<dbReference type="Gene3D" id="3.40.50.300">
    <property type="entry name" value="P-loop containing nucleotide triphosphate hydrolases"/>
    <property type="match status" value="1"/>
</dbReference>
<dbReference type="InterPro" id="IPR017871">
    <property type="entry name" value="ABC_transporter-like_CS"/>
</dbReference>
<dbReference type="InterPro" id="IPR003593">
    <property type="entry name" value="AAA+_ATPase"/>
</dbReference>
<dbReference type="InterPro" id="IPR015854">
    <property type="entry name" value="ABC_transpr_LolD-like"/>
</dbReference>
<dbReference type="PANTHER" id="PTHR24220">
    <property type="entry name" value="IMPORT ATP-BINDING PROTEIN"/>
    <property type="match status" value="1"/>
</dbReference>
<evidence type="ECO:0000256" key="1">
    <source>
        <dbReference type="ARBA" id="ARBA00022741"/>
    </source>
</evidence>
<keyword evidence="4" id="KW-0131">Cell cycle</keyword>
<keyword evidence="2 4" id="KW-0067">ATP-binding</keyword>
<dbReference type="InterPro" id="IPR027417">
    <property type="entry name" value="P-loop_NTPase"/>
</dbReference>
<sequence length="235" mass="25391">MMNSPRSPDDRSVIAFSDVTHGYGGSPLLHGVSVRIAPGSFHFLTGPSGAGKTTLLKLCYRDLVPQQGSVSVFGQETAQMDRDAVALLRRRVGVVHQDCRFLDHLTIDENVALPVTVSGRHIDPAELGELLAWVGLSRRAGALPAELSGGERQRAALARAVITAPEILIADEPTGNLDWDMSLRLLTLLVELNRMGKTILIATHDLNLIRAAKTQVSARVLRIANRRVELAGADL</sequence>
<evidence type="ECO:0000313" key="5">
    <source>
        <dbReference type="Proteomes" id="UP000239736"/>
    </source>
</evidence>
<dbReference type="GO" id="GO:0022857">
    <property type="term" value="F:transmembrane transporter activity"/>
    <property type="evidence" value="ECO:0007669"/>
    <property type="project" value="TreeGrafter"/>
</dbReference>
<dbReference type="EMBL" id="PRDS01000005">
    <property type="protein sequence ID" value="PPB80539.1"/>
    <property type="molecule type" value="Genomic_DNA"/>
</dbReference>
<evidence type="ECO:0000259" key="3">
    <source>
        <dbReference type="PROSITE" id="PS50893"/>
    </source>
</evidence>
<evidence type="ECO:0000313" key="4">
    <source>
        <dbReference type="EMBL" id="PPB80539.1"/>
    </source>
</evidence>
<dbReference type="PROSITE" id="PS50893">
    <property type="entry name" value="ABC_TRANSPORTER_2"/>
    <property type="match status" value="1"/>
</dbReference>
<dbReference type="SUPFAM" id="SSF52540">
    <property type="entry name" value="P-loop containing nucleoside triphosphate hydrolases"/>
    <property type="match status" value="1"/>
</dbReference>
<dbReference type="GO" id="GO:0005524">
    <property type="term" value="F:ATP binding"/>
    <property type="evidence" value="ECO:0007669"/>
    <property type="project" value="UniProtKB-KW"/>
</dbReference>
<gene>
    <name evidence="4" type="ORF">LV82_01888</name>
</gene>
<dbReference type="Pfam" id="PF00005">
    <property type="entry name" value="ABC_tran"/>
    <property type="match status" value="1"/>
</dbReference>
<dbReference type="Proteomes" id="UP000239736">
    <property type="component" value="Unassembled WGS sequence"/>
</dbReference>